<dbReference type="CDD" id="cd02238">
    <property type="entry name" value="cupin_KdgF"/>
    <property type="match status" value="1"/>
</dbReference>
<dbReference type="AlphaFoldDB" id="A0A109RNH7"/>
<dbReference type="InterPro" id="IPR014710">
    <property type="entry name" value="RmlC-like_jellyroll"/>
</dbReference>
<dbReference type="Pfam" id="PF07883">
    <property type="entry name" value="Cupin_2"/>
    <property type="match status" value="1"/>
</dbReference>
<keyword evidence="3" id="KW-1185">Reference proteome</keyword>
<dbReference type="PANTHER" id="PTHR40112">
    <property type="entry name" value="H2HPP ISOMERASE"/>
    <property type="match status" value="1"/>
</dbReference>
<name>A0A109RNH7_9FLAO</name>
<organism evidence="2 3">
    <name type="scientific">Lutibacter profundi</name>
    <dbReference type="NCBI Taxonomy" id="1622118"/>
    <lineage>
        <taxon>Bacteria</taxon>
        <taxon>Pseudomonadati</taxon>
        <taxon>Bacteroidota</taxon>
        <taxon>Flavobacteriia</taxon>
        <taxon>Flavobacteriales</taxon>
        <taxon>Flavobacteriaceae</taxon>
        <taxon>Lutibacter</taxon>
    </lineage>
</organism>
<sequence length="106" mass="12154">MFKYISKIKQKEIIEGFKGRFFHTDSFTIAFWEIEKGAILPEHSHIHEQTTQVIEGTLEMTVHGKTQVLESGMIINIPSNVKHSGKALTTCKLTDTFCPVREDYKI</sequence>
<dbReference type="EMBL" id="CP013355">
    <property type="protein sequence ID" value="AMC10990.1"/>
    <property type="molecule type" value="Genomic_DNA"/>
</dbReference>
<gene>
    <name evidence="2" type="ORF">Lupro_06895</name>
</gene>
<protein>
    <submittedName>
        <fullName evidence="2">Cupin</fullName>
    </submittedName>
</protein>
<evidence type="ECO:0000313" key="3">
    <source>
        <dbReference type="Proteomes" id="UP000059672"/>
    </source>
</evidence>
<dbReference type="InterPro" id="IPR011051">
    <property type="entry name" value="RmlC_Cupin_sf"/>
</dbReference>
<dbReference type="RefSeq" id="WP_068207826.1">
    <property type="nucleotide sequence ID" value="NZ_CP013355.1"/>
</dbReference>
<accession>A0A109RNH7</accession>
<reference evidence="3" key="1">
    <citation type="submission" date="2015-12" db="EMBL/GenBank/DDBJ databases">
        <title>Complete genome sequence of Lutibacter profundus strain LP1.</title>
        <authorList>
            <person name="Wissuwa J."/>
            <person name="Le Moine Bauer S."/>
            <person name="Stokke R."/>
            <person name="Dahle H."/>
            <person name="Steen I.H."/>
        </authorList>
    </citation>
    <scope>NUCLEOTIDE SEQUENCE [LARGE SCALE GENOMIC DNA]</scope>
    <source>
        <strain evidence="3">LP1</strain>
    </source>
</reference>
<dbReference type="SUPFAM" id="SSF51182">
    <property type="entry name" value="RmlC-like cupins"/>
    <property type="match status" value="1"/>
</dbReference>
<dbReference type="KEGG" id="lut:Lupro_06895"/>
<dbReference type="Gene3D" id="2.60.120.10">
    <property type="entry name" value="Jelly Rolls"/>
    <property type="match status" value="1"/>
</dbReference>
<dbReference type="OrthoDB" id="9811153at2"/>
<evidence type="ECO:0000259" key="1">
    <source>
        <dbReference type="Pfam" id="PF07883"/>
    </source>
</evidence>
<proteinExistence type="predicted"/>
<dbReference type="PANTHER" id="PTHR40112:SF1">
    <property type="entry name" value="H2HPP ISOMERASE"/>
    <property type="match status" value="1"/>
</dbReference>
<dbReference type="STRING" id="1622118.Lupro_06895"/>
<feature type="domain" description="Cupin type-2" evidence="1">
    <location>
        <begin position="31"/>
        <end position="93"/>
    </location>
</feature>
<dbReference type="InterPro" id="IPR013096">
    <property type="entry name" value="Cupin_2"/>
</dbReference>
<reference evidence="2 3" key="2">
    <citation type="journal article" date="2016" name="Int. J. Syst. Evol. Microbiol.">
        <title>Lutibacter profundi sp. nov., isolated from a deep-sea hydrothermal system on the Arctic Mid-Ocean Ridge and emended description of the genus Lutibacter.</title>
        <authorList>
            <person name="Le Moine Bauer S."/>
            <person name="Roalkvam I."/>
            <person name="Steen I.H."/>
            <person name="Dahle H."/>
        </authorList>
    </citation>
    <scope>NUCLEOTIDE SEQUENCE [LARGE SCALE GENOMIC DNA]</scope>
    <source>
        <strain evidence="2 3">LP1</strain>
    </source>
</reference>
<dbReference type="Proteomes" id="UP000059672">
    <property type="component" value="Chromosome"/>
</dbReference>
<evidence type="ECO:0000313" key="2">
    <source>
        <dbReference type="EMBL" id="AMC10990.1"/>
    </source>
</evidence>
<dbReference type="InterPro" id="IPR052535">
    <property type="entry name" value="Bacilysin_H2HPP_isomerase"/>
</dbReference>